<organism evidence="6 7">
    <name type="scientific">Stephania yunnanensis</name>
    <dbReference type="NCBI Taxonomy" id="152371"/>
    <lineage>
        <taxon>Eukaryota</taxon>
        <taxon>Viridiplantae</taxon>
        <taxon>Streptophyta</taxon>
        <taxon>Embryophyta</taxon>
        <taxon>Tracheophyta</taxon>
        <taxon>Spermatophyta</taxon>
        <taxon>Magnoliopsida</taxon>
        <taxon>Ranunculales</taxon>
        <taxon>Menispermaceae</taxon>
        <taxon>Menispermoideae</taxon>
        <taxon>Cissampelideae</taxon>
        <taxon>Stephania</taxon>
    </lineage>
</organism>
<gene>
    <name evidence="6" type="ORF">Syun_002522</name>
</gene>
<dbReference type="PANTHER" id="PTHR31234">
    <property type="entry name" value="LATE EMBRYOGENESIS ABUNDANT (LEA) HYDROXYPROLINE-RICH GLYCOPROTEIN FAMILY"/>
    <property type="match status" value="1"/>
</dbReference>
<dbReference type="PANTHER" id="PTHR31234:SF2">
    <property type="entry name" value="OS05G0199100 PROTEIN"/>
    <property type="match status" value="1"/>
</dbReference>
<keyword evidence="3" id="KW-1133">Transmembrane helix</keyword>
<evidence type="ECO:0000259" key="5">
    <source>
        <dbReference type="SMART" id="SM00769"/>
    </source>
</evidence>
<dbReference type="SUPFAM" id="SSF117070">
    <property type="entry name" value="LEA14-like"/>
    <property type="match status" value="1"/>
</dbReference>
<feature type="domain" description="Water stress and hypersensitive response" evidence="5">
    <location>
        <begin position="35"/>
        <end position="153"/>
    </location>
</feature>
<evidence type="ECO:0000313" key="7">
    <source>
        <dbReference type="Proteomes" id="UP001420932"/>
    </source>
</evidence>
<dbReference type="InterPro" id="IPR044839">
    <property type="entry name" value="NDR1-like"/>
</dbReference>
<comment type="subcellular location">
    <subcellularLocation>
        <location evidence="1">Membrane</location>
        <topology evidence="1">Single-pass membrane protein</topology>
    </subcellularLocation>
</comment>
<dbReference type="InterPro" id="IPR013990">
    <property type="entry name" value="WHy-dom"/>
</dbReference>
<sequence>MGKTDKWSWSSAIIGAATAAAAAALVLGRPRNPTFRLVSIKPTSLNLDKRVVHLDLILTVHVTNPNVVPIQYSSSSMSIFYQGTLLGTARVDEGAQAAASCQFLRLPARLDAARLGPHLNRFVADVAKREMEIDAVVDLGGTAKVLRWGRKRFKVHVDSHLTVDPVFLDVLDQENRSDLDSFRGLRFV</sequence>
<keyword evidence="2" id="KW-0812">Transmembrane</keyword>
<evidence type="ECO:0000256" key="4">
    <source>
        <dbReference type="ARBA" id="ARBA00023136"/>
    </source>
</evidence>
<comment type="caution">
    <text evidence="6">The sequence shown here is derived from an EMBL/GenBank/DDBJ whole genome shotgun (WGS) entry which is preliminary data.</text>
</comment>
<keyword evidence="4" id="KW-0472">Membrane</keyword>
<evidence type="ECO:0000256" key="3">
    <source>
        <dbReference type="ARBA" id="ARBA00022989"/>
    </source>
</evidence>
<dbReference type="SMART" id="SM00769">
    <property type="entry name" value="WHy"/>
    <property type="match status" value="1"/>
</dbReference>
<evidence type="ECO:0000313" key="6">
    <source>
        <dbReference type="EMBL" id="KAK9170382.1"/>
    </source>
</evidence>
<dbReference type="Pfam" id="PF03168">
    <property type="entry name" value="LEA_2"/>
    <property type="match status" value="1"/>
</dbReference>
<evidence type="ECO:0000256" key="2">
    <source>
        <dbReference type="ARBA" id="ARBA00022692"/>
    </source>
</evidence>
<dbReference type="AlphaFoldDB" id="A0AAP0LFI8"/>
<dbReference type="GO" id="GO:0016020">
    <property type="term" value="C:membrane"/>
    <property type="evidence" value="ECO:0007669"/>
    <property type="project" value="UniProtKB-SubCell"/>
</dbReference>
<dbReference type="Proteomes" id="UP001420932">
    <property type="component" value="Unassembled WGS sequence"/>
</dbReference>
<dbReference type="Gene3D" id="2.60.40.1820">
    <property type="match status" value="1"/>
</dbReference>
<name>A0AAP0LFI8_9MAGN</name>
<protein>
    <recommendedName>
        <fullName evidence="5">Water stress and hypersensitive response domain-containing protein</fullName>
    </recommendedName>
</protein>
<dbReference type="EMBL" id="JBBNAF010000001">
    <property type="protein sequence ID" value="KAK9170382.1"/>
    <property type="molecule type" value="Genomic_DNA"/>
</dbReference>
<proteinExistence type="predicted"/>
<reference evidence="6 7" key="1">
    <citation type="submission" date="2024-01" db="EMBL/GenBank/DDBJ databases">
        <title>Genome assemblies of Stephania.</title>
        <authorList>
            <person name="Yang L."/>
        </authorList>
    </citation>
    <scope>NUCLEOTIDE SEQUENCE [LARGE SCALE GENOMIC DNA]</scope>
    <source>
        <strain evidence="6">YNDBR</strain>
        <tissue evidence="6">Leaf</tissue>
    </source>
</reference>
<evidence type="ECO:0000256" key="1">
    <source>
        <dbReference type="ARBA" id="ARBA00004167"/>
    </source>
</evidence>
<dbReference type="GO" id="GO:0009269">
    <property type="term" value="P:response to desiccation"/>
    <property type="evidence" value="ECO:0007669"/>
    <property type="project" value="InterPro"/>
</dbReference>
<keyword evidence="7" id="KW-1185">Reference proteome</keyword>
<dbReference type="GO" id="GO:0098542">
    <property type="term" value="P:defense response to other organism"/>
    <property type="evidence" value="ECO:0007669"/>
    <property type="project" value="InterPro"/>
</dbReference>
<accession>A0AAP0LFI8</accession>
<dbReference type="InterPro" id="IPR004864">
    <property type="entry name" value="LEA_2"/>
</dbReference>